<gene>
    <name evidence="2" type="ORF">SAMN05421795_106159</name>
</gene>
<evidence type="ECO:0000256" key="1">
    <source>
        <dbReference type="ARBA" id="ARBA00038414"/>
    </source>
</evidence>
<dbReference type="Pfam" id="PF01177">
    <property type="entry name" value="Asp_Glu_race"/>
    <property type="match status" value="1"/>
</dbReference>
<reference evidence="3" key="1">
    <citation type="submission" date="2017-01" db="EMBL/GenBank/DDBJ databases">
        <authorList>
            <person name="Varghese N."/>
            <person name="Submissions S."/>
        </authorList>
    </citation>
    <scope>NUCLEOTIDE SEQUENCE [LARGE SCALE GENOMIC DNA]</scope>
    <source>
        <strain evidence="3">DSM 18714</strain>
    </source>
</reference>
<evidence type="ECO:0000313" key="3">
    <source>
        <dbReference type="Proteomes" id="UP000186098"/>
    </source>
</evidence>
<dbReference type="PANTHER" id="PTHR28047:SF5">
    <property type="entry name" value="PROTEIN DCG1"/>
    <property type="match status" value="1"/>
</dbReference>
<dbReference type="GO" id="GO:0047661">
    <property type="term" value="F:amino-acid racemase activity"/>
    <property type="evidence" value="ECO:0007669"/>
    <property type="project" value="InterPro"/>
</dbReference>
<dbReference type="STRING" id="407234.SAMN05421795_106159"/>
<protein>
    <submittedName>
        <fullName evidence="2">Allantoin racemase</fullName>
    </submittedName>
</protein>
<dbReference type="Gene3D" id="3.40.50.12500">
    <property type="match status" value="1"/>
</dbReference>
<dbReference type="InterPro" id="IPR052186">
    <property type="entry name" value="Hydantoin_racemase-like"/>
</dbReference>
<dbReference type="InterPro" id="IPR015942">
    <property type="entry name" value="Asp/Glu/hydantoin_racemase"/>
</dbReference>
<dbReference type="PANTHER" id="PTHR28047">
    <property type="entry name" value="PROTEIN DCG1"/>
    <property type="match status" value="1"/>
</dbReference>
<dbReference type="Proteomes" id="UP000186098">
    <property type="component" value="Unassembled WGS sequence"/>
</dbReference>
<sequence length="217" mass="22108">MTILFLNPNSTAAMTQSVVERARMVCPGTRIEGWTNHDAPAAIQGPEDGAAAVPGLLAMLPRARAEGVAAIVIACFDDTGLEALRAAAHCPVIGIGQAAFHMGALLGGRFSVVTTLPVSVPVIAENVARYGFAEHCAAIHASGLAVLEVEDGAPQTRDRLAGAIRAAGREDGVSTAILGCAGMTRLAEDMQGRTGLRVIDGVVAATHLAGALIAARA</sequence>
<proteinExistence type="inferred from homology"/>
<comment type="similarity">
    <text evidence="1">Belongs to the HyuE racemase family.</text>
</comment>
<dbReference type="RefSeq" id="WP_076366580.1">
    <property type="nucleotide sequence ID" value="NZ_FTOM01000006.1"/>
</dbReference>
<accession>A0A1N7MBH4</accession>
<evidence type="ECO:0000313" key="2">
    <source>
        <dbReference type="EMBL" id="SIS83329.1"/>
    </source>
</evidence>
<dbReference type="OrthoDB" id="9791723at2"/>
<keyword evidence="3" id="KW-1185">Reference proteome</keyword>
<dbReference type="EMBL" id="FTOM01000006">
    <property type="protein sequence ID" value="SIS83329.1"/>
    <property type="molecule type" value="Genomic_DNA"/>
</dbReference>
<name>A0A1N7MBH4_9RHOB</name>
<dbReference type="AlphaFoldDB" id="A0A1N7MBH4"/>
<dbReference type="InterPro" id="IPR053714">
    <property type="entry name" value="Iso_Racemase_Enz_sf"/>
</dbReference>
<organism evidence="2 3">
    <name type="scientific">Phaeovulum vinaykumarii</name>
    <dbReference type="NCBI Taxonomy" id="407234"/>
    <lineage>
        <taxon>Bacteria</taxon>
        <taxon>Pseudomonadati</taxon>
        <taxon>Pseudomonadota</taxon>
        <taxon>Alphaproteobacteria</taxon>
        <taxon>Rhodobacterales</taxon>
        <taxon>Paracoccaceae</taxon>
        <taxon>Phaeovulum</taxon>
    </lineage>
</organism>